<dbReference type="Pfam" id="PF04093">
    <property type="entry name" value="MreD"/>
    <property type="match status" value="1"/>
</dbReference>
<keyword evidence="4 8" id="KW-0812">Transmembrane</keyword>
<dbReference type="AlphaFoldDB" id="A0A239Z347"/>
<organism evidence="9 10">
    <name type="scientific">Mammaliicoccus stepanovicii</name>
    <dbReference type="NCBI Taxonomy" id="643214"/>
    <lineage>
        <taxon>Bacteria</taxon>
        <taxon>Bacillati</taxon>
        <taxon>Bacillota</taxon>
        <taxon>Bacilli</taxon>
        <taxon>Bacillales</taxon>
        <taxon>Staphylococcaceae</taxon>
        <taxon>Mammaliicoccus</taxon>
    </lineage>
</organism>
<name>A0A239Z347_9STAP</name>
<evidence type="ECO:0000256" key="4">
    <source>
        <dbReference type="ARBA" id="ARBA00022692"/>
    </source>
</evidence>
<keyword evidence="10" id="KW-1185">Reference proteome</keyword>
<accession>A0A239Z347</accession>
<proteinExistence type="inferred from homology"/>
<dbReference type="RefSeq" id="WP_095087583.1">
    <property type="nucleotide sequence ID" value="NZ_BMDM01000002.1"/>
</dbReference>
<keyword evidence="6 8" id="KW-1133">Transmembrane helix</keyword>
<evidence type="ECO:0000256" key="6">
    <source>
        <dbReference type="ARBA" id="ARBA00022989"/>
    </source>
</evidence>
<evidence type="ECO:0000256" key="2">
    <source>
        <dbReference type="ARBA" id="ARBA00007776"/>
    </source>
</evidence>
<keyword evidence="7 8" id="KW-0472">Membrane</keyword>
<dbReference type="GO" id="GO:0005886">
    <property type="term" value="C:plasma membrane"/>
    <property type="evidence" value="ECO:0007669"/>
    <property type="project" value="UniProtKB-SubCell"/>
</dbReference>
<keyword evidence="5" id="KW-0133">Cell shape</keyword>
<feature type="transmembrane region" description="Helical" evidence="8">
    <location>
        <begin position="137"/>
        <end position="159"/>
    </location>
</feature>
<comment type="similarity">
    <text evidence="2">Belongs to the MreD family.</text>
</comment>
<dbReference type="EMBL" id="LT906462">
    <property type="protein sequence ID" value="SNV65293.1"/>
    <property type="molecule type" value="Genomic_DNA"/>
</dbReference>
<feature type="transmembrane region" description="Helical" evidence="8">
    <location>
        <begin position="69"/>
        <end position="88"/>
    </location>
</feature>
<protein>
    <submittedName>
        <fullName evidence="9">Rod shape-determining protein MreD</fullName>
    </submittedName>
</protein>
<evidence type="ECO:0000313" key="10">
    <source>
        <dbReference type="Proteomes" id="UP000242084"/>
    </source>
</evidence>
<comment type="subcellular location">
    <subcellularLocation>
        <location evidence="1">Cell membrane</location>
        <topology evidence="1">Multi-pass membrane protein</topology>
    </subcellularLocation>
</comment>
<dbReference type="OrthoDB" id="2418071at2"/>
<evidence type="ECO:0000256" key="5">
    <source>
        <dbReference type="ARBA" id="ARBA00022960"/>
    </source>
</evidence>
<sequence>MRLYVIPLIGIVLFFLDSLLTRLSPVHLFNETFVIVPRLTFLYILIIAVYKNPKIAIILAIVTGMFTDIYYGGVYGIYTFGYTIFVIMMDKLFKVFYRDILMMVILLIFSVFLLEIWTMVFYVVLGVTSFDLGHIVIFRFVPTLIFNLLCLIVIFPFILKLLERNTN</sequence>
<evidence type="ECO:0000256" key="8">
    <source>
        <dbReference type="SAM" id="Phobius"/>
    </source>
</evidence>
<evidence type="ECO:0000313" key="9">
    <source>
        <dbReference type="EMBL" id="SNV65293.1"/>
    </source>
</evidence>
<dbReference type="InterPro" id="IPR007227">
    <property type="entry name" value="Cell_shape_determining_MreD"/>
</dbReference>
<dbReference type="NCBIfam" id="TIGR03426">
    <property type="entry name" value="shape_MreD"/>
    <property type="match status" value="1"/>
</dbReference>
<reference evidence="9 10" key="1">
    <citation type="submission" date="2017-06" db="EMBL/GenBank/DDBJ databases">
        <authorList>
            <consortium name="Pathogen Informatics"/>
        </authorList>
    </citation>
    <scope>NUCLEOTIDE SEQUENCE [LARGE SCALE GENOMIC DNA]</scope>
    <source>
        <strain evidence="9 10">NCTC13839</strain>
    </source>
</reference>
<gene>
    <name evidence="9" type="primary">mreD</name>
    <name evidence="9" type="ORF">SAMEA4384403_01110</name>
</gene>
<evidence type="ECO:0000256" key="3">
    <source>
        <dbReference type="ARBA" id="ARBA00022475"/>
    </source>
</evidence>
<feature type="transmembrane region" description="Helical" evidence="8">
    <location>
        <begin position="100"/>
        <end position="125"/>
    </location>
</feature>
<keyword evidence="3" id="KW-1003">Cell membrane</keyword>
<evidence type="ECO:0000256" key="1">
    <source>
        <dbReference type="ARBA" id="ARBA00004651"/>
    </source>
</evidence>
<evidence type="ECO:0000256" key="7">
    <source>
        <dbReference type="ARBA" id="ARBA00023136"/>
    </source>
</evidence>
<dbReference type="Proteomes" id="UP000242084">
    <property type="component" value="Chromosome 1"/>
</dbReference>
<dbReference type="KEGG" id="sste:SAMEA4384403_1110"/>
<feature type="transmembrane region" description="Helical" evidence="8">
    <location>
        <begin position="41"/>
        <end position="63"/>
    </location>
</feature>
<dbReference type="GO" id="GO:0008360">
    <property type="term" value="P:regulation of cell shape"/>
    <property type="evidence" value="ECO:0007669"/>
    <property type="project" value="UniProtKB-KW"/>
</dbReference>
<feature type="transmembrane region" description="Helical" evidence="8">
    <location>
        <begin position="6"/>
        <end position="29"/>
    </location>
</feature>